<gene>
    <name evidence="7" type="ORF">ITP53_11575</name>
</gene>
<evidence type="ECO:0000256" key="5">
    <source>
        <dbReference type="SAM" id="Phobius"/>
    </source>
</evidence>
<name>A0A931A997_9ACTN</name>
<dbReference type="InterPro" id="IPR051158">
    <property type="entry name" value="Metallophosphoesterase_sf"/>
</dbReference>
<dbReference type="PANTHER" id="PTHR31302:SF31">
    <property type="entry name" value="PHOSPHODIESTERASE YAEI"/>
    <property type="match status" value="1"/>
</dbReference>
<comment type="caution">
    <text evidence="7">The sequence shown here is derived from an EMBL/GenBank/DDBJ whole genome shotgun (WGS) entry which is preliminary data.</text>
</comment>
<reference evidence="7" key="1">
    <citation type="submission" date="2020-11" db="EMBL/GenBank/DDBJ databases">
        <title>Whole-genome analyses of Nonomuraea sp. K274.</title>
        <authorList>
            <person name="Veyisoglu A."/>
        </authorList>
    </citation>
    <scope>NUCLEOTIDE SEQUENCE</scope>
    <source>
        <strain evidence="7">K274</strain>
    </source>
</reference>
<dbReference type="SUPFAM" id="SSF56300">
    <property type="entry name" value="Metallo-dependent phosphatases"/>
    <property type="match status" value="1"/>
</dbReference>
<evidence type="ECO:0000259" key="6">
    <source>
        <dbReference type="Pfam" id="PF00149"/>
    </source>
</evidence>
<evidence type="ECO:0000313" key="7">
    <source>
        <dbReference type="EMBL" id="MBF8186378.1"/>
    </source>
</evidence>
<comment type="similarity">
    <text evidence="4">Belongs to the metallophosphoesterase superfamily.</text>
</comment>
<evidence type="ECO:0000256" key="3">
    <source>
        <dbReference type="ARBA" id="ARBA00022801"/>
    </source>
</evidence>
<evidence type="ECO:0000256" key="4">
    <source>
        <dbReference type="ARBA" id="ARBA00061089"/>
    </source>
</evidence>
<proteinExistence type="inferred from homology"/>
<keyword evidence="5" id="KW-1133">Transmembrane helix</keyword>
<dbReference type="GO" id="GO:0046872">
    <property type="term" value="F:metal ion binding"/>
    <property type="evidence" value="ECO:0007669"/>
    <property type="project" value="UniProtKB-KW"/>
</dbReference>
<dbReference type="GO" id="GO:0009245">
    <property type="term" value="P:lipid A biosynthetic process"/>
    <property type="evidence" value="ECO:0007669"/>
    <property type="project" value="TreeGrafter"/>
</dbReference>
<protein>
    <submittedName>
        <fullName evidence="7">Metallophosphoesterase</fullName>
    </submittedName>
</protein>
<keyword evidence="8" id="KW-1185">Reference proteome</keyword>
<keyword evidence="5" id="KW-0472">Membrane</keyword>
<dbReference type="InterPro" id="IPR004843">
    <property type="entry name" value="Calcineurin-like_PHP"/>
</dbReference>
<sequence>MFVLIFVGGVLLAHWYLWLRLVRPTTGPGRLRKALTWGLAGLLGLLVATFAGSRMDLLHGLAWPGYVWLALMFYLVIFLVVLEIPRAVAGWVLRRSERGRTPAPEPEPVAIMAGAASTPEEASQAPAGVSSATPSMSRRLFLERTTAAVAGVGALGAVGYGMASALGDPVIESIKVGLPKLDPRLGGLRFAVVSDIHLGPLTGRAHTERIVRMINGLEADVVAIVGDLVDGSVADLGPLARPLRSLESRYGAYFVTGNHEYFASGGHLEWIEELRELGVRPLRNERVEIRHQGAVLDLAGVNDLNGESVGDGPDFGKALGGRDTSRSTVLLAHQPVQVDQAARHGVDLQLSGHTHGGQIAPFNLVVGLQQPVVAGLATIGGVRVYVTRGAGFWGPPVRVGAPPEITILELHSAIR</sequence>
<evidence type="ECO:0000256" key="1">
    <source>
        <dbReference type="ARBA" id="ARBA00001968"/>
    </source>
</evidence>
<evidence type="ECO:0000313" key="8">
    <source>
        <dbReference type="Proteomes" id="UP000605361"/>
    </source>
</evidence>
<feature type="transmembrane region" description="Helical" evidence="5">
    <location>
        <begin position="34"/>
        <end position="53"/>
    </location>
</feature>
<evidence type="ECO:0000256" key="2">
    <source>
        <dbReference type="ARBA" id="ARBA00022723"/>
    </source>
</evidence>
<dbReference type="InterPro" id="IPR029052">
    <property type="entry name" value="Metallo-depent_PP-like"/>
</dbReference>
<organism evidence="7 8">
    <name type="scientific">Nonomuraea cypriaca</name>
    <dbReference type="NCBI Taxonomy" id="1187855"/>
    <lineage>
        <taxon>Bacteria</taxon>
        <taxon>Bacillati</taxon>
        <taxon>Actinomycetota</taxon>
        <taxon>Actinomycetes</taxon>
        <taxon>Streptosporangiales</taxon>
        <taxon>Streptosporangiaceae</taxon>
        <taxon>Nonomuraea</taxon>
    </lineage>
</organism>
<dbReference type="Gene3D" id="3.60.21.10">
    <property type="match status" value="1"/>
</dbReference>
<keyword evidence="2" id="KW-0479">Metal-binding</keyword>
<feature type="transmembrane region" description="Helical" evidence="5">
    <location>
        <begin position="6"/>
        <end position="22"/>
    </location>
</feature>
<feature type="transmembrane region" description="Helical" evidence="5">
    <location>
        <begin position="65"/>
        <end position="85"/>
    </location>
</feature>
<dbReference type="GO" id="GO:0008758">
    <property type="term" value="F:UDP-2,3-diacylglucosamine hydrolase activity"/>
    <property type="evidence" value="ECO:0007669"/>
    <property type="project" value="TreeGrafter"/>
</dbReference>
<dbReference type="RefSeq" id="WP_195895353.1">
    <property type="nucleotide sequence ID" value="NZ_JADOGI010000026.1"/>
</dbReference>
<keyword evidence="5" id="KW-0812">Transmembrane</keyword>
<dbReference type="EMBL" id="JADOGI010000026">
    <property type="protein sequence ID" value="MBF8186378.1"/>
    <property type="molecule type" value="Genomic_DNA"/>
</dbReference>
<dbReference type="CDD" id="cd07385">
    <property type="entry name" value="MPP_YkuE_C"/>
    <property type="match status" value="1"/>
</dbReference>
<dbReference type="AlphaFoldDB" id="A0A931A997"/>
<comment type="cofactor">
    <cofactor evidence="1">
        <name>a divalent metal cation</name>
        <dbReference type="ChEBI" id="CHEBI:60240"/>
    </cofactor>
</comment>
<dbReference type="Pfam" id="PF00149">
    <property type="entry name" value="Metallophos"/>
    <property type="match status" value="1"/>
</dbReference>
<keyword evidence="3" id="KW-0378">Hydrolase</keyword>
<feature type="domain" description="Calcineurin-like phosphoesterase" evidence="6">
    <location>
        <begin position="188"/>
        <end position="356"/>
    </location>
</feature>
<dbReference type="GO" id="GO:0016020">
    <property type="term" value="C:membrane"/>
    <property type="evidence" value="ECO:0007669"/>
    <property type="project" value="GOC"/>
</dbReference>
<accession>A0A931A997</accession>
<dbReference type="FunFam" id="3.60.21.10:FF:000028">
    <property type="entry name" value="Putative metallophosphoesterase"/>
    <property type="match status" value="1"/>
</dbReference>
<dbReference type="PANTHER" id="PTHR31302">
    <property type="entry name" value="TRANSMEMBRANE PROTEIN WITH METALLOPHOSPHOESTERASE DOMAIN-RELATED"/>
    <property type="match status" value="1"/>
</dbReference>
<dbReference type="Proteomes" id="UP000605361">
    <property type="component" value="Unassembled WGS sequence"/>
</dbReference>